<sequence length="259" mass="28595">MSTATPNPFGIDGYSASTYGDAFADIYDEWYSDLHDNDFVEGICARLPDSPLRVLELGVGTGRLIRQWLAHRPHSSDHFIGVDSSDAMLAIARAQSFPPSVELELADFSQSLPSGPFDIIFVGYNTLFNLPNEEAIRSCFSHVASSLCPTGQFYIDAVIPRGEHAETVVETRTMRNGDIIESHSTHDPVNQRITGKFVHDAETASSITRPWSVRYFTPTQLDACAIEAGMTLVRRCADGNNTEFTSDSSRHITQYSLPL</sequence>
<organism evidence="2">
    <name type="scientific">freshwater metagenome</name>
    <dbReference type="NCBI Taxonomy" id="449393"/>
    <lineage>
        <taxon>unclassified sequences</taxon>
        <taxon>metagenomes</taxon>
        <taxon>ecological metagenomes</taxon>
    </lineage>
</organism>
<protein>
    <submittedName>
        <fullName evidence="2">Unannotated protein</fullName>
    </submittedName>
</protein>
<gene>
    <name evidence="2" type="ORF">UFOPK1808_00639</name>
</gene>
<dbReference type="SUPFAM" id="SSF53335">
    <property type="entry name" value="S-adenosyl-L-methionine-dependent methyltransferases"/>
    <property type="match status" value="1"/>
</dbReference>
<dbReference type="AlphaFoldDB" id="A0A6J6GCV7"/>
<feature type="domain" description="Methyltransferase" evidence="1">
    <location>
        <begin position="54"/>
        <end position="151"/>
    </location>
</feature>
<name>A0A6J6GCV7_9ZZZZ</name>
<evidence type="ECO:0000313" key="2">
    <source>
        <dbReference type="EMBL" id="CAB4599112.1"/>
    </source>
</evidence>
<dbReference type="EMBL" id="CAEZUL010000056">
    <property type="protein sequence ID" value="CAB4599112.1"/>
    <property type="molecule type" value="Genomic_DNA"/>
</dbReference>
<dbReference type="Pfam" id="PF13649">
    <property type="entry name" value="Methyltransf_25"/>
    <property type="match status" value="1"/>
</dbReference>
<reference evidence="2" key="1">
    <citation type="submission" date="2020-05" db="EMBL/GenBank/DDBJ databases">
        <authorList>
            <person name="Chiriac C."/>
            <person name="Salcher M."/>
            <person name="Ghai R."/>
            <person name="Kavagutti S V."/>
        </authorList>
    </citation>
    <scope>NUCLEOTIDE SEQUENCE</scope>
</reference>
<dbReference type="InterPro" id="IPR041698">
    <property type="entry name" value="Methyltransf_25"/>
</dbReference>
<dbReference type="CDD" id="cd02440">
    <property type="entry name" value="AdoMet_MTases"/>
    <property type="match status" value="1"/>
</dbReference>
<proteinExistence type="predicted"/>
<dbReference type="InterPro" id="IPR029063">
    <property type="entry name" value="SAM-dependent_MTases_sf"/>
</dbReference>
<dbReference type="Gene3D" id="3.40.50.150">
    <property type="entry name" value="Vaccinia Virus protein VP39"/>
    <property type="match status" value="1"/>
</dbReference>
<evidence type="ECO:0000259" key="1">
    <source>
        <dbReference type="Pfam" id="PF13649"/>
    </source>
</evidence>
<accession>A0A6J6GCV7</accession>